<feature type="transmembrane region" description="Helical" evidence="1">
    <location>
        <begin position="328"/>
        <end position="353"/>
    </location>
</feature>
<feature type="transmembrane region" description="Helical" evidence="1">
    <location>
        <begin position="82"/>
        <end position="101"/>
    </location>
</feature>
<feature type="transmembrane region" description="Helical" evidence="1">
    <location>
        <begin position="286"/>
        <end position="308"/>
    </location>
</feature>
<feature type="transmembrane region" description="Helical" evidence="1">
    <location>
        <begin position="246"/>
        <end position="279"/>
    </location>
</feature>
<gene>
    <name evidence="2" type="ORF">FAB82_26355</name>
</gene>
<evidence type="ECO:0000313" key="2">
    <source>
        <dbReference type="EMBL" id="THV33659.1"/>
    </source>
</evidence>
<feature type="transmembrane region" description="Helical" evidence="1">
    <location>
        <begin position="176"/>
        <end position="195"/>
    </location>
</feature>
<dbReference type="Proteomes" id="UP000308760">
    <property type="component" value="Unassembled WGS sequence"/>
</dbReference>
<reference evidence="3" key="1">
    <citation type="submission" date="2019-04" db="EMBL/GenBank/DDBJ databases">
        <title>Nocardioides xinjiangensis sp. nov.</title>
        <authorList>
            <person name="Liu S."/>
        </authorList>
    </citation>
    <scope>NUCLEOTIDE SEQUENCE [LARGE SCALE GENOMIC DNA]</scope>
    <source>
        <strain evidence="3">18</strain>
    </source>
</reference>
<dbReference type="EMBL" id="STGY01000083">
    <property type="protein sequence ID" value="THV33659.1"/>
    <property type="molecule type" value="Genomic_DNA"/>
</dbReference>
<dbReference type="AlphaFoldDB" id="A0A4S8PZH0"/>
<protein>
    <recommendedName>
        <fullName evidence="4">Glycosyltransferase RgtA/B/C/D-like domain-containing protein</fullName>
    </recommendedName>
</protein>
<dbReference type="RefSeq" id="WP_136537540.1">
    <property type="nucleotide sequence ID" value="NZ_STGY01000083.1"/>
</dbReference>
<reference evidence="2 3" key="2">
    <citation type="submission" date="2019-05" db="EMBL/GenBank/DDBJ databases">
        <title>Glycomyces buryatensis sp. nov.</title>
        <authorList>
            <person name="Nikitina E."/>
        </authorList>
    </citation>
    <scope>NUCLEOTIDE SEQUENCE [LARGE SCALE GENOMIC DNA]</scope>
    <source>
        <strain evidence="2 3">18</strain>
    </source>
</reference>
<proteinExistence type="predicted"/>
<comment type="caution">
    <text evidence="2">The sequence shown here is derived from an EMBL/GenBank/DDBJ whole genome shotgun (WGS) entry which is preliminary data.</text>
</comment>
<evidence type="ECO:0000256" key="1">
    <source>
        <dbReference type="SAM" id="Phobius"/>
    </source>
</evidence>
<keyword evidence="1" id="KW-1133">Transmembrane helix</keyword>
<dbReference type="OrthoDB" id="5242248at2"/>
<feature type="transmembrane region" description="Helical" evidence="1">
    <location>
        <begin position="360"/>
        <end position="380"/>
    </location>
</feature>
<keyword evidence="1" id="KW-0472">Membrane</keyword>
<sequence>MIRRRTVATALILSAWALLLVLAWALGQYKVATTEAWLKLSAMPLYGHWHPDIDARLLIPIGAGALLIAALPVIAARWRWRWTVAPMALGGIAFSLALSFAHSHENTRTDLHRDYGAHIHLIDDAGGLRSFLETYTTTQAAGDFPTHLSSHPPGLLTLLWGADRIGLSGLCFDNTLILLAAGASVGAALIIGREIAGERLARRAAPFLVIVPAAFWHNNADIVFCVVLVAMALLVLATGRTGPKAWALTVAGGLLAGAAALLTFSSALVALPFLVVAVLRRRWDVILGGGAVAAAIVLAPLAWGYWYLDGMAATRIRYYAGVASHRGYWYFLIGNPAILALAIGPAITAALVFLRNRAMWIVVGSALASIAIATFSGMYSGEVERIWQPFIPLILLAGCALRSIRPWLTVQLGVAVLLAAVLQTPW</sequence>
<keyword evidence="1" id="KW-0812">Transmembrane</keyword>
<feature type="transmembrane region" description="Helical" evidence="1">
    <location>
        <begin position="57"/>
        <end position="75"/>
    </location>
</feature>
<evidence type="ECO:0008006" key="4">
    <source>
        <dbReference type="Google" id="ProtNLM"/>
    </source>
</evidence>
<keyword evidence="3" id="KW-1185">Reference proteome</keyword>
<accession>A0A4S8PZH0</accession>
<organism evidence="2 3">
    <name type="scientific">Glycomyces buryatensis</name>
    <dbReference type="NCBI Taxonomy" id="2570927"/>
    <lineage>
        <taxon>Bacteria</taxon>
        <taxon>Bacillati</taxon>
        <taxon>Actinomycetota</taxon>
        <taxon>Actinomycetes</taxon>
        <taxon>Glycomycetales</taxon>
        <taxon>Glycomycetaceae</taxon>
        <taxon>Glycomyces</taxon>
    </lineage>
</organism>
<evidence type="ECO:0000313" key="3">
    <source>
        <dbReference type="Proteomes" id="UP000308760"/>
    </source>
</evidence>
<name>A0A4S8PZH0_9ACTN</name>
<feature type="transmembrane region" description="Helical" evidence="1">
    <location>
        <begin position="207"/>
        <end position="234"/>
    </location>
</feature>